<dbReference type="InterPro" id="IPR003305">
    <property type="entry name" value="CenC_carb-bd"/>
</dbReference>
<name>A0A402AA88_9CHLR</name>
<organism evidence="10 11">
    <name type="scientific">Tengunoibacter tsumagoiensis</name>
    <dbReference type="NCBI Taxonomy" id="2014871"/>
    <lineage>
        <taxon>Bacteria</taxon>
        <taxon>Bacillati</taxon>
        <taxon>Chloroflexota</taxon>
        <taxon>Ktedonobacteria</taxon>
        <taxon>Ktedonobacterales</taxon>
        <taxon>Dictyobacteraceae</taxon>
        <taxon>Tengunoibacter</taxon>
    </lineage>
</organism>
<dbReference type="RefSeq" id="WP_126583427.1">
    <property type="nucleotide sequence ID" value="NZ_BIFR01000002.1"/>
</dbReference>
<feature type="region of interest" description="Disordered" evidence="7">
    <location>
        <begin position="435"/>
        <end position="511"/>
    </location>
</feature>
<dbReference type="PANTHER" id="PTHR11177">
    <property type="entry name" value="CHITINASE"/>
    <property type="match status" value="1"/>
</dbReference>
<evidence type="ECO:0000313" key="11">
    <source>
        <dbReference type="Proteomes" id="UP000287352"/>
    </source>
</evidence>
<dbReference type="InterPro" id="IPR050314">
    <property type="entry name" value="Glycosyl_Hydrlase_18"/>
</dbReference>
<evidence type="ECO:0000256" key="8">
    <source>
        <dbReference type="SAM" id="SignalP"/>
    </source>
</evidence>
<dbReference type="GO" id="GO:0005975">
    <property type="term" value="P:carbohydrate metabolic process"/>
    <property type="evidence" value="ECO:0007669"/>
    <property type="project" value="InterPro"/>
</dbReference>
<evidence type="ECO:0000256" key="2">
    <source>
        <dbReference type="ARBA" id="ARBA00012729"/>
    </source>
</evidence>
<comment type="caution">
    <text evidence="10">The sequence shown here is derived from an EMBL/GenBank/DDBJ whole genome shotgun (WGS) entry which is preliminary data.</text>
</comment>
<dbReference type="InterPro" id="IPR011583">
    <property type="entry name" value="Chitinase_II/V-like_cat"/>
</dbReference>
<evidence type="ECO:0000256" key="7">
    <source>
        <dbReference type="SAM" id="MobiDB-lite"/>
    </source>
</evidence>
<keyword evidence="4" id="KW-0624">Polysaccharide degradation</keyword>
<feature type="signal peptide" evidence="8">
    <location>
        <begin position="1"/>
        <end position="33"/>
    </location>
</feature>
<feature type="compositionally biased region" description="Pro residues" evidence="7">
    <location>
        <begin position="450"/>
        <end position="494"/>
    </location>
</feature>
<evidence type="ECO:0000256" key="3">
    <source>
        <dbReference type="ARBA" id="ARBA00022801"/>
    </source>
</evidence>
<dbReference type="GO" id="GO:0008061">
    <property type="term" value="F:chitin binding"/>
    <property type="evidence" value="ECO:0007669"/>
    <property type="project" value="InterPro"/>
</dbReference>
<dbReference type="InterPro" id="IPR029070">
    <property type="entry name" value="Chitinase_insertion_sf"/>
</dbReference>
<evidence type="ECO:0000256" key="5">
    <source>
        <dbReference type="ARBA" id="ARBA00023295"/>
    </source>
</evidence>
<evidence type="ECO:0000256" key="1">
    <source>
        <dbReference type="ARBA" id="ARBA00000822"/>
    </source>
</evidence>
<dbReference type="PROSITE" id="PS51910">
    <property type="entry name" value="GH18_2"/>
    <property type="match status" value="1"/>
</dbReference>
<dbReference type="PANTHER" id="PTHR11177:SF317">
    <property type="entry name" value="CHITINASE 12-RELATED"/>
    <property type="match status" value="1"/>
</dbReference>
<dbReference type="Gene3D" id="3.20.20.80">
    <property type="entry name" value="Glycosidases"/>
    <property type="match status" value="1"/>
</dbReference>
<evidence type="ECO:0000256" key="6">
    <source>
        <dbReference type="RuleBase" id="RU000489"/>
    </source>
</evidence>
<protein>
    <recommendedName>
        <fullName evidence="2">chitinase</fullName>
        <ecNumber evidence="2">3.2.1.14</ecNumber>
    </recommendedName>
</protein>
<accession>A0A402AA88</accession>
<gene>
    <name evidence="10" type="ORF">KTT_58980</name>
</gene>
<keyword evidence="4" id="KW-0146">Chitin degradation</keyword>
<keyword evidence="11" id="KW-1185">Reference proteome</keyword>
<dbReference type="SUPFAM" id="SSF51445">
    <property type="entry name" value="(Trans)glycosidases"/>
    <property type="match status" value="1"/>
</dbReference>
<dbReference type="SMART" id="SM00636">
    <property type="entry name" value="Glyco_18"/>
    <property type="match status" value="1"/>
</dbReference>
<dbReference type="Proteomes" id="UP000287352">
    <property type="component" value="Unassembled WGS sequence"/>
</dbReference>
<dbReference type="CDD" id="cd06548">
    <property type="entry name" value="GH18_chitinase"/>
    <property type="match status" value="1"/>
</dbReference>
<dbReference type="EC" id="3.2.1.14" evidence="2"/>
<dbReference type="SUPFAM" id="SSF54556">
    <property type="entry name" value="Chitinase insertion domain"/>
    <property type="match status" value="1"/>
</dbReference>
<dbReference type="SUPFAM" id="SSF49785">
    <property type="entry name" value="Galactose-binding domain-like"/>
    <property type="match status" value="1"/>
</dbReference>
<evidence type="ECO:0000313" key="10">
    <source>
        <dbReference type="EMBL" id="GCE16039.1"/>
    </source>
</evidence>
<dbReference type="PROSITE" id="PS01095">
    <property type="entry name" value="GH18_1"/>
    <property type="match status" value="1"/>
</dbReference>
<keyword evidence="5 6" id="KW-0326">Glycosidase</keyword>
<comment type="catalytic activity">
    <reaction evidence="1">
        <text>Random endo-hydrolysis of N-acetyl-beta-D-glucosaminide (1-&gt;4)-beta-linkages in chitin and chitodextrins.</text>
        <dbReference type="EC" id="3.2.1.14"/>
    </reaction>
</comment>
<dbReference type="InterPro" id="IPR017853">
    <property type="entry name" value="GH"/>
</dbReference>
<proteinExistence type="predicted"/>
<dbReference type="InterPro" id="IPR001579">
    <property type="entry name" value="Glyco_hydro_18_chit_AS"/>
</dbReference>
<dbReference type="GO" id="GO:0008843">
    <property type="term" value="F:endochitinase activity"/>
    <property type="evidence" value="ECO:0007669"/>
    <property type="project" value="UniProtKB-EC"/>
</dbReference>
<evidence type="ECO:0000259" key="9">
    <source>
        <dbReference type="PROSITE" id="PS51910"/>
    </source>
</evidence>
<dbReference type="GO" id="GO:0006032">
    <property type="term" value="P:chitin catabolic process"/>
    <property type="evidence" value="ECO:0007669"/>
    <property type="project" value="UniProtKB-KW"/>
</dbReference>
<dbReference type="Gene3D" id="3.10.50.10">
    <property type="match status" value="1"/>
</dbReference>
<feature type="chain" id="PRO_5018989352" description="chitinase" evidence="8">
    <location>
        <begin position="34"/>
        <end position="621"/>
    </location>
</feature>
<dbReference type="OrthoDB" id="9775889at2"/>
<reference evidence="11" key="1">
    <citation type="submission" date="2018-12" db="EMBL/GenBank/DDBJ databases">
        <title>Tengunoibacter tsumagoiensis gen. nov., sp. nov., Dictyobacter kobayashii sp. nov., D. alpinus sp. nov., and D. joshuensis sp. nov. and description of Dictyobacteraceae fam. nov. within the order Ktedonobacterales isolated from Tengu-no-mugimeshi.</title>
        <authorList>
            <person name="Wang C.M."/>
            <person name="Zheng Y."/>
            <person name="Sakai Y."/>
            <person name="Toyoda A."/>
            <person name="Minakuchi Y."/>
            <person name="Abe K."/>
            <person name="Yokota A."/>
            <person name="Yabe S."/>
        </authorList>
    </citation>
    <scope>NUCLEOTIDE SEQUENCE [LARGE SCALE GENOMIC DNA]</scope>
    <source>
        <strain evidence="11">Uno3</strain>
    </source>
</reference>
<dbReference type="Pfam" id="PF00704">
    <property type="entry name" value="Glyco_hydro_18"/>
    <property type="match status" value="1"/>
</dbReference>
<dbReference type="InterPro" id="IPR008979">
    <property type="entry name" value="Galactose-bd-like_sf"/>
</dbReference>
<feature type="domain" description="GH18" evidence="9">
    <location>
        <begin position="48"/>
        <end position="444"/>
    </location>
</feature>
<keyword evidence="8" id="KW-0732">Signal</keyword>
<feature type="compositionally biased region" description="Low complexity" evidence="7">
    <location>
        <begin position="438"/>
        <end position="449"/>
    </location>
</feature>
<dbReference type="AlphaFoldDB" id="A0A402AA88"/>
<dbReference type="Pfam" id="PF02018">
    <property type="entry name" value="CBM_4_9"/>
    <property type="match status" value="1"/>
</dbReference>
<sequence>MKRHTLVRFFALACMVFTLVASFWMTYATHAQSNVHTASAAPLATSNKINAAYFTQWGIYQRNYLVKNIVTSGSASKLNAVMYAFANISSSYQCASDDAYADYQKTFTADQAVNGVADTWNQPLAGNFNQLKELKALYPNIKIFISIGGWTLSTNFSAAASSQNVSSFVHSCIDQYILGNQAGAGTMAGIFDGIDIDWEYPNSPGNGNPYGPQDTQNYTNLLKEFRTQLNQTSTQTGKQYLLTVAAPAGQDKYQYLQLNQISQYLSWIDLMAYDMHGAWNATGPTDFNAPLYADPADPSSPPANTYSIDHAVTDYLAAGIPASKLVMGMPIYGRGWTNVPNSNNGLYQSSSSMQAAPGTYEAGVEDYKVLKNLTGYTPYHNSVTGVNWWYNGSTFWNYDDLGTVATKMNYINNKGLGGAFSWSLDGDDSTGSFVNAISSGLGNSSGGSPTPTPTKTPTPNPTNTPTPIPTNTPTPTPTNTPTPTPNPTNTPTPTPGNLVTNPGFENGTLSGWSCDSNDTVVSSSVHSGSHALQVTPTSSTTGECDQTIAVQPNHTYTLSAYVNGPYAYLGIQSGASNWTSSTSYTLLSVTFTTGATQTSATIYIHGWYGQGNVYADDFLVQ</sequence>
<dbReference type="EMBL" id="BIFR01000002">
    <property type="protein sequence ID" value="GCE16039.1"/>
    <property type="molecule type" value="Genomic_DNA"/>
</dbReference>
<keyword evidence="4" id="KW-0119">Carbohydrate metabolism</keyword>
<evidence type="ECO:0000256" key="4">
    <source>
        <dbReference type="ARBA" id="ARBA00023024"/>
    </source>
</evidence>
<dbReference type="InterPro" id="IPR001223">
    <property type="entry name" value="Glyco_hydro18_cat"/>
</dbReference>
<keyword evidence="3 6" id="KW-0378">Hydrolase</keyword>
<dbReference type="Gene3D" id="2.60.120.260">
    <property type="entry name" value="Galactose-binding domain-like"/>
    <property type="match status" value="1"/>
</dbReference>